<reference evidence="1 2" key="1">
    <citation type="submission" date="2013-01" db="EMBL/GenBank/DDBJ databases">
        <authorList>
            <person name="Harkins D.M."/>
            <person name="Durkin A.S."/>
            <person name="Brinkac L.M."/>
            <person name="Haft D.H."/>
            <person name="Selengut J.D."/>
            <person name="Sanka R."/>
            <person name="DePew J."/>
            <person name="Purushe J."/>
            <person name="Picardeau M."/>
            <person name="Werts C."/>
            <person name="Goarant C."/>
            <person name="Vinetz J.M."/>
            <person name="Sutton G.G."/>
            <person name="Nierman W.C."/>
            <person name="Fouts D.E."/>
        </authorList>
    </citation>
    <scope>NUCLEOTIDE SEQUENCE [LARGE SCALE GENOMIC DNA]</scope>
    <source>
        <strain evidence="1 2">200901868</strain>
    </source>
</reference>
<comment type="caution">
    <text evidence="1">The sequence shown here is derived from an EMBL/GenBank/DDBJ whole genome shotgun (WGS) entry which is preliminary data.</text>
</comment>
<gene>
    <name evidence="1" type="ORF">LEP1GSC133_1373</name>
</gene>
<accession>M6WHA8</accession>
<name>M6WHA8_LEPBO</name>
<sequence>MSPRTLENFSTKITYKWLREDSFFLPRYRLQKNKPGIEIQAQFFITSKILKSKMF</sequence>
<dbReference type="Proteomes" id="UP000012159">
    <property type="component" value="Unassembled WGS sequence"/>
</dbReference>
<dbReference type="AlphaFoldDB" id="M6WHA8"/>
<evidence type="ECO:0000313" key="1">
    <source>
        <dbReference type="EMBL" id="EMO61143.1"/>
    </source>
</evidence>
<evidence type="ECO:0000313" key="2">
    <source>
        <dbReference type="Proteomes" id="UP000012159"/>
    </source>
</evidence>
<organism evidence="1 2">
    <name type="scientific">Leptospira borgpetersenii serovar Pomona str. 200901868</name>
    <dbReference type="NCBI Taxonomy" id="1192866"/>
    <lineage>
        <taxon>Bacteria</taxon>
        <taxon>Pseudomonadati</taxon>
        <taxon>Spirochaetota</taxon>
        <taxon>Spirochaetia</taxon>
        <taxon>Leptospirales</taxon>
        <taxon>Leptospiraceae</taxon>
        <taxon>Leptospira</taxon>
    </lineage>
</organism>
<dbReference type="EMBL" id="AKWF02000106">
    <property type="protein sequence ID" value="EMO61143.1"/>
    <property type="molecule type" value="Genomic_DNA"/>
</dbReference>
<proteinExistence type="predicted"/>
<protein>
    <submittedName>
        <fullName evidence="1">Uncharacterized protein</fullName>
    </submittedName>
</protein>